<dbReference type="SUPFAM" id="SSF54637">
    <property type="entry name" value="Thioesterase/thiol ester dehydrase-isomerase"/>
    <property type="match status" value="1"/>
</dbReference>
<evidence type="ECO:0000259" key="1">
    <source>
        <dbReference type="Pfam" id="PF01575"/>
    </source>
</evidence>
<dbReference type="eggNOG" id="arCOG00776">
    <property type="taxonomic scope" value="Archaea"/>
</dbReference>
<dbReference type="AlphaFoldDB" id="M0MAL7"/>
<accession>M0MAL7</accession>
<name>M0MAL7_9EURY</name>
<proteinExistence type="predicted"/>
<dbReference type="PANTHER" id="PTHR43664">
    <property type="entry name" value="MONOAMINE OXIDASE-RELATED"/>
    <property type="match status" value="1"/>
</dbReference>
<sequence>MRECFEDIEVGDEQSFGSRDVTREEILEFAERYDPQSFHTDEAAASESLFGGLIASGWHTASMTMRMLVENVFEDSAATGAVGVDELRWPNPVRPGDTLSVHTEVEGTEPWNEGLGLVRSRTTTLNQDDEVVLSMVGLSLYERRDAA</sequence>
<dbReference type="CDD" id="cd03454">
    <property type="entry name" value="YdeM"/>
    <property type="match status" value="1"/>
</dbReference>
<evidence type="ECO:0000313" key="3">
    <source>
        <dbReference type="Proteomes" id="UP000011566"/>
    </source>
</evidence>
<reference evidence="2 3" key="1">
    <citation type="journal article" date="2014" name="PLoS Genet.">
        <title>Phylogenetically driven sequencing of extremely halophilic archaea reveals strategies for static and dynamic osmo-response.</title>
        <authorList>
            <person name="Becker E.A."/>
            <person name="Seitzer P.M."/>
            <person name="Tritt A."/>
            <person name="Larsen D."/>
            <person name="Krusor M."/>
            <person name="Yao A.I."/>
            <person name="Wu D."/>
            <person name="Madern D."/>
            <person name="Eisen J.A."/>
            <person name="Darling A.E."/>
            <person name="Facciotti M.T."/>
        </authorList>
    </citation>
    <scope>NUCLEOTIDE SEQUENCE [LARGE SCALE GENOMIC DNA]</scope>
    <source>
        <strain evidence="2 3">100A6</strain>
    </source>
</reference>
<organism evidence="2 3">
    <name type="scientific">Halococcus hamelinensis 100A6</name>
    <dbReference type="NCBI Taxonomy" id="1132509"/>
    <lineage>
        <taxon>Archaea</taxon>
        <taxon>Methanobacteriati</taxon>
        <taxon>Methanobacteriota</taxon>
        <taxon>Stenosarchaea group</taxon>
        <taxon>Halobacteria</taxon>
        <taxon>Halobacteriales</taxon>
        <taxon>Halococcaceae</taxon>
        <taxon>Halococcus</taxon>
    </lineage>
</organism>
<dbReference type="Gene3D" id="3.10.129.10">
    <property type="entry name" value="Hotdog Thioesterase"/>
    <property type="match status" value="1"/>
</dbReference>
<feature type="domain" description="MaoC-like" evidence="1">
    <location>
        <begin position="13"/>
        <end position="114"/>
    </location>
</feature>
<dbReference type="InterPro" id="IPR052342">
    <property type="entry name" value="MCH/BMMD"/>
</dbReference>
<dbReference type="Pfam" id="PF01575">
    <property type="entry name" value="MaoC_dehydratas"/>
    <property type="match status" value="1"/>
</dbReference>
<dbReference type="InterPro" id="IPR002539">
    <property type="entry name" value="MaoC-like_dom"/>
</dbReference>
<dbReference type="PATRIC" id="fig|1132509.6.peg.292"/>
<dbReference type="Proteomes" id="UP000011566">
    <property type="component" value="Unassembled WGS sequence"/>
</dbReference>
<evidence type="ECO:0000313" key="2">
    <source>
        <dbReference type="EMBL" id="EMA41430.1"/>
    </source>
</evidence>
<dbReference type="PANTHER" id="PTHR43664:SF1">
    <property type="entry name" value="BETA-METHYLMALYL-COA DEHYDRATASE"/>
    <property type="match status" value="1"/>
</dbReference>
<dbReference type="EMBL" id="AOMB01000005">
    <property type="protein sequence ID" value="EMA41430.1"/>
    <property type="molecule type" value="Genomic_DNA"/>
</dbReference>
<dbReference type="OrthoDB" id="225748at2157"/>
<protein>
    <submittedName>
        <fullName evidence="2">MaoC domain-containing protein dehydratase</fullName>
    </submittedName>
</protein>
<dbReference type="InterPro" id="IPR029069">
    <property type="entry name" value="HotDog_dom_sf"/>
</dbReference>
<dbReference type="RefSeq" id="WP_007690052.1">
    <property type="nucleotide sequence ID" value="NZ_AJRK01000101.1"/>
</dbReference>
<comment type="caution">
    <text evidence="2">The sequence shown here is derived from an EMBL/GenBank/DDBJ whole genome shotgun (WGS) entry which is preliminary data.</text>
</comment>
<gene>
    <name evidence="2" type="ORF">C447_01210</name>
</gene>
<keyword evidence="3" id="KW-1185">Reference proteome</keyword>